<feature type="transmembrane region" description="Helical" evidence="1">
    <location>
        <begin position="57"/>
        <end position="77"/>
    </location>
</feature>
<dbReference type="EMBL" id="PJEO01000057">
    <property type="protein sequence ID" value="PKQ43556.1"/>
    <property type="molecule type" value="Genomic_DNA"/>
</dbReference>
<sequence length="119" mass="13721">MKSLNHFYKFVPYLYFISITIIWFTIINKTNGISAYPILLFGIPFIWQLIKPSNKLNFALGITFVCVSSYLIIAYISDSLDIIHLSSSTKNLLFLGGIFIPTNFIMSLWIFRNSLKGHF</sequence>
<keyword evidence="1" id="KW-1133">Transmembrane helix</keyword>
<feature type="transmembrane region" description="Helical" evidence="1">
    <location>
        <begin position="92"/>
        <end position="111"/>
    </location>
</feature>
<evidence type="ECO:0000313" key="3">
    <source>
        <dbReference type="Proteomes" id="UP000233435"/>
    </source>
</evidence>
<comment type="caution">
    <text evidence="2">The sequence shown here is derived from an EMBL/GenBank/DDBJ whole genome shotgun (WGS) entry which is preliminary data.</text>
</comment>
<dbReference type="AlphaFoldDB" id="A0A2N3HF06"/>
<dbReference type="Proteomes" id="UP000233435">
    <property type="component" value="Unassembled WGS sequence"/>
</dbReference>
<feature type="transmembrane region" description="Helical" evidence="1">
    <location>
        <begin position="7"/>
        <end position="27"/>
    </location>
</feature>
<reference evidence="2 3" key="1">
    <citation type="submission" date="2017-12" db="EMBL/GenBank/DDBJ databases">
        <title>Confluentibacter flavum sp. nov., isolated from the saline lake.</title>
        <authorList>
            <person name="Yu L."/>
        </authorList>
    </citation>
    <scope>NUCLEOTIDE SEQUENCE [LARGE SCALE GENOMIC DNA]</scope>
    <source>
        <strain evidence="2 3">3B</strain>
    </source>
</reference>
<keyword evidence="1" id="KW-0472">Membrane</keyword>
<evidence type="ECO:0000256" key="1">
    <source>
        <dbReference type="SAM" id="Phobius"/>
    </source>
</evidence>
<gene>
    <name evidence="2" type="ORF">CSW08_17970</name>
</gene>
<accession>A0A2N3HF06</accession>
<keyword evidence="3" id="KW-1185">Reference proteome</keyword>
<evidence type="ECO:0000313" key="2">
    <source>
        <dbReference type="EMBL" id="PKQ43556.1"/>
    </source>
</evidence>
<proteinExistence type="predicted"/>
<feature type="transmembrane region" description="Helical" evidence="1">
    <location>
        <begin position="33"/>
        <end position="50"/>
    </location>
</feature>
<organism evidence="2 3">
    <name type="scientific">Confluentibacter flavum</name>
    <dbReference type="NCBI Taxonomy" id="1909700"/>
    <lineage>
        <taxon>Bacteria</taxon>
        <taxon>Pseudomonadati</taxon>
        <taxon>Bacteroidota</taxon>
        <taxon>Flavobacteriia</taxon>
        <taxon>Flavobacteriales</taxon>
        <taxon>Flavobacteriaceae</taxon>
        <taxon>Confluentibacter</taxon>
    </lineage>
</organism>
<protein>
    <submittedName>
        <fullName evidence="2">Uncharacterized protein</fullName>
    </submittedName>
</protein>
<name>A0A2N3HF06_9FLAO</name>
<keyword evidence="1" id="KW-0812">Transmembrane</keyword>